<dbReference type="Pfam" id="PF22730">
    <property type="entry name" value="NCC-H"/>
    <property type="match status" value="1"/>
</dbReference>
<comment type="caution">
    <text evidence="2">The sequence shown here is derived from an EMBL/GenBank/DDBJ whole genome shotgun (WGS) entry which is preliminary data.</text>
</comment>
<dbReference type="Pfam" id="PF22724">
    <property type="entry name" value="NCAB1"/>
    <property type="match status" value="1"/>
</dbReference>
<dbReference type="EMBL" id="QQWC01000002">
    <property type="protein sequence ID" value="REJ43274.1"/>
    <property type="molecule type" value="Genomic_DNA"/>
</dbReference>
<feature type="domain" description="NACHT" evidence="1">
    <location>
        <begin position="205"/>
        <end position="517"/>
    </location>
</feature>
<evidence type="ECO:0000313" key="3">
    <source>
        <dbReference type="Proteomes" id="UP000256873"/>
    </source>
</evidence>
<organism evidence="2 3">
    <name type="scientific">Microcystis flos-aquae TF09</name>
    <dbReference type="NCBI Taxonomy" id="2060473"/>
    <lineage>
        <taxon>Bacteria</taxon>
        <taxon>Bacillati</taxon>
        <taxon>Cyanobacteriota</taxon>
        <taxon>Cyanophyceae</taxon>
        <taxon>Oscillatoriophycideae</taxon>
        <taxon>Chroococcales</taxon>
        <taxon>Microcystaceae</taxon>
        <taxon>Microcystis</taxon>
    </lineage>
</organism>
<evidence type="ECO:0000259" key="1">
    <source>
        <dbReference type="PROSITE" id="PS50837"/>
    </source>
</evidence>
<dbReference type="InterPro" id="IPR027417">
    <property type="entry name" value="P-loop_NTPase"/>
</dbReference>
<dbReference type="SUPFAM" id="SSF52540">
    <property type="entry name" value="P-loop containing nucleoside triphosphate hydrolases"/>
    <property type="match status" value="1"/>
</dbReference>
<dbReference type="PROSITE" id="PS50837">
    <property type="entry name" value="NACHT"/>
    <property type="match status" value="1"/>
</dbReference>
<dbReference type="InterPro" id="IPR007111">
    <property type="entry name" value="NACHT_NTPase"/>
</dbReference>
<proteinExistence type="predicted"/>
<accession>A0A3E0L785</accession>
<dbReference type="Pfam" id="PF05729">
    <property type="entry name" value="NACHT"/>
    <property type="match status" value="1"/>
</dbReference>
<protein>
    <submittedName>
        <fullName evidence="2">NACHT domain-containing protein</fullName>
    </submittedName>
</protein>
<gene>
    <name evidence="2" type="ORF">DWQ54_10580</name>
</gene>
<dbReference type="InterPro" id="IPR054570">
    <property type="entry name" value="NCC-H_dom"/>
</dbReference>
<dbReference type="PANTHER" id="PTHR46844:SF1">
    <property type="entry name" value="SLR5058 PROTEIN"/>
    <property type="match status" value="1"/>
</dbReference>
<dbReference type="AlphaFoldDB" id="A0A3E0L785"/>
<dbReference type="Gene3D" id="3.40.50.300">
    <property type="entry name" value="P-loop containing nucleotide triphosphate hydrolases"/>
    <property type="match status" value="1"/>
</dbReference>
<reference evidence="2 3" key="1">
    <citation type="submission" date="2017-10" db="EMBL/GenBank/DDBJ databases">
        <title>A large-scale comparative metagenomic study reveals the eutrophication-driven functional interactions in six Microcystis-epibionts communities.</title>
        <authorList>
            <person name="Li Q."/>
            <person name="Lin F."/>
        </authorList>
    </citation>
    <scope>NUCLEOTIDE SEQUENCE [LARGE SCALE GENOMIC DNA]</scope>
    <source>
        <strain evidence="2">TF09</strain>
    </source>
</reference>
<sequence>MDEKKTLTETKKRQRGLQVKTSGLVLIERKMRENGYKYSSREEIYAALAEKTELSHETIKNVFHPHWGKNPERNTVQKLANAVEIEPSDIVEEWIKTETKQEPKAETIQNQTLSHEVFTKMLAEQIKRMTSNPLTVGDDINLERDKMYVPLGLIERIKKPRVKDREAEKGSRFYDSQEEITRRFENDQFFCEVIEGGNSPKSAGKRIVIIGEPGAGKTTLLQQIVDPVSRTHPEDRIIWVSLADLPGDNLENYLLDKWLKVALKTFEVKPESKRALVDIFNTERVWLLLDGLDEMGINNPLFWIRNQIEQSWLAAARILLTCRLNVWDNGKNYLDHFDIYRNLDFDEEQVKDFIGRFFINDHERSLLLQGELNKSGKERIRDLIKNPLQLTLLCYAWQRREGTLPETKAGLYKWFVETLYEWKSEYFPTTSSQQKELNRALGELAKAAINQPSNRFRLSREQVVKYLGEIDQPLGKLALDIGWLNIVGVAEENPEEEVYAFFHPSFQEYFAALVIDDYQFFLNHIPKNPEQGVYRVFENQWTEVILLWLGQQSDQIIAEKNKLMEELFNFNDGCGFCNFYWCVSFEILIKFLGEFKQYCNYDKILTKAIQITLGEIDINTGEIYRYLYWMDSWTLLDLLDEFEKDKFIATLTNYCLIIEKNCKLNKAENLAPLVGFLLNYDSSNQLGISIGLHLLIDEELDDPYRSFVLWHLGKPQTGKTISETPKLISILLKKLNQKLWDIIPKANYQKKDYLFFLEHKETVDFIERLAITDPLIFDNFFPFLMTEPEFSKNKEIIIYEILKNWYSLDNIARWSIWYEENIFNKLEHSKIFDSQDKKSLLNKLKNSDREYLFELDREGEDTELEVQYVVKISEFIETYTSNISNISLDYCFEALASIIKGSYPDYFDRIPNPIEIDYESMSKNDVLYLIIKSLKKYLTEAYSSYDRITFEKSYRLCWYCAQQMTYPEFYKAWHGQNENSIPEELQSQHLDYILEKIKTNNPNVRTIDIKTINQETNLDRLAKGLGNRILTKLISPINDVYDLEWCLKTETPNLALIFYGDDPRDSFIQLCQLISDFASIAIITDKPIEQPIQGFLPNQINLENALQTWLEKMVK</sequence>
<dbReference type="PANTHER" id="PTHR46844">
    <property type="entry name" value="SLR5058 PROTEIN"/>
    <property type="match status" value="1"/>
</dbReference>
<name>A0A3E0L785_9CHRO</name>
<evidence type="ECO:0000313" key="2">
    <source>
        <dbReference type="EMBL" id="REJ43274.1"/>
    </source>
</evidence>
<dbReference type="Proteomes" id="UP000256873">
    <property type="component" value="Unassembled WGS sequence"/>
</dbReference>
<dbReference type="InterPro" id="IPR054611">
    <property type="entry name" value="NCAB"/>
</dbReference>